<dbReference type="Proteomes" id="UP000835052">
    <property type="component" value="Unassembled WGS sequence"/>
</dbReference>
<name>A0A8S1HUW9_9PELO</name>
<reference evidence="1" key="1">
    <citation type="submission" date="2020-10" db="EMBL/GenBank/DDBJ databases">
        <authorList>
            <person name="Kikuchi T."/>
        </authorList>
    </citation>
    <scope>NUCLEOTIDE SEQUENCE</scope>
    <source>
        <strain evidence="1">NKZ352</strain>
    </source>
</reference>
<dbReference type="Gene3D" id="3.40.50.410">
    <property type="entry name" value="von Willebrand factor, type A domain"/>
    <property type="match status" value="1"/>
</dbReference>
<dbReference type="SUPFAM" id="SSF53300">
    <property type="entry name" value="vWA-like"/>
    <property type="match status" value="1"/>
</dbReference>
<dbReference type="EMBL" id="CAJGYM010000189">
    <property type="protein sequence ID" value="CAD6199627.1"/>
    <property type="molecule type" value="Genomic_DNA"/>
</dbReference>
<dbReference type="InterPro" id="IPR036465">
    <property type="entry name" value="vWFA_dom_sf"/>
</dbReference>
<comment type="caution">
    <text evidence="1">The sequence shown here is derived from an EMBL/GenBank/DDBJ whole genome shotgun (WGS) entry which is preliminary data.</text>
</comment>
<keyword evidence="2" id="KW-1185">Reference proteome</keyword>
<organism evidence="1 2">
    <name type="scientific">Caenorhabditis auriculariae</name>
    <dbReference type="NCBI Taxonomy" id="2777116"/>
    <lineage>
        <taxon>Eukaryota</taxon>
        <taxon>Metazoa</taxon>
        <taxon>Ecdysozoa</taxon>
        <taxon>Nematoda</taxon>
        <taxon>Chromadorea</taxon>
        <taxon>Rhabditida</taxon>
        <taxon>Rhabditina</taxon>
        <taxon>Rhabditomorpha</taxon>
        <taxon>Rhabditoidea</taxon>
        <taxon>Rhabditidae</taxon>
        <taxon>Peloderinae</taxon>
        <taxon>Caenorhabditis</taxon>
    </lineage>
</organism>
<sequence length="286" mass="32067">MMRLNLSMIDNRPQEREVLDSQLQKIWKPGYEKGTVAQLFNGRRQPQPHLHEPGKLELTSIADVSAIWSRRGLEVGQLERSSAIHRLGAGIKLPLKSFEMGSKSLNARNKGSRQEQFFESIPVVQARLICATASEDSAISACSKRAIFYDGKCKCKPGYTDANEKSHGPRGIKCLSCEMKKLKLIVGVVFDTSGSIAKRDYDDQIIPLVQSLYRATFGNYIILTQFSNHVTSEDFSKRSDVNAAVQEIRTKFFYTKGTTNTAGAIEETHKSMMVCFHSYIVICFSL</sequence>
<evidence type="ECO:0000313" key="1">
    <source>
        <dbReference type="EMBL" id="CAD6199627.1"/>
    </source>
</evidence>
<proteinExistence type="predicted"/>
<evidence type="ECO:0000313" key="2">
    <source>
        <dbReference type="Proteomes" id="UP000835052"/>
    </source>
</evidence>
<dbReference type="AlphaFoldDB" id="A0A8S1HUW9"/>
<evidence type="ECO:0008006" key="3">
    <source>
        <dbReference type="Google" id="ProtNLM"/>
    </source>
</evidence>
<protein>
    <recommendedName>
        <fullName evidence="3">VWFA domain-containing protein</fullName>
    </recommendedName>
</protein>
<gene>
    <name evidence="1" type="ORF">CAUJ_LOCUS15528</name>
</gene>
<accession>A0A8S1HUW9</accession>